<dbReference type="EMBL" id="ODYU01008500">
    <property type="protein sequence ID" value="SOQ52160.1"/>
    <property type="molecule type" value="Genomic_DNA"/>
</dbReference>
<dbReference type="AlphaFoldDB" id="A0A2H1WGF8"/>
<reference evidence="1" key="1">
    <citation type="submission" date="2016-07" db="EMBL/GenBank/DDBJ databases">
        <authorList>
            <person name="Bretaudeau A."/>
        </authorList>
    </citation>
    <scope>NUCLEOTIDE SEQUENCE</scope>
    <source>
        <strain evidence="1">Rice</strain>
        <tissue evidence="1">Whole body</tissue>
    </source>
</reference>
<evidence type="ECO:0000313" key="1">
    <source>
        <dbReference type="EMBL" id="SOQ52160.1"/>
    </source>
</evidence>
<protein>
    <submittedName>
        <fullName evidence="1">SFRICE_000643</fullName>
    </submittedName>
</protein>
<name>A0A2H1WGF8_SPOFR</name>
<organism evidence="1">
    <name type="scientific">Spodoptera frugiperda</name>
    <name type="common">Fall armyworm</name>
    <dbReference type="NCBI Taxonomy" id="7108"/>
    <lineage>
        <taxon>Eukaryota</taxon>
        <taxon>Metazoa</taxon>
        <taxon>Ecdysozoa</taxon>
        <taxon>Arthropoda</taxon>
        <taxon>Hexapoda</taxon>
        <taxon>Insecta</taxon>
        <taxon>Pterygota</taxon>
        <taxon>Neoptera</taxon>
        <taxon>Endopterygota</taxon>
        <taxon>Lepidoptera</taxon>
        <taxon>Glossata</taxon>
        <taxon>Ditrysia</taxon>
        <taxon>Noctuoidea</taxon>
        <taxon>Noctuidae</taxon>
        <taxon>Amphipyrinae</taxon>
        <taxon>Spodoptera</taxon>
    </lineage>
</organism>
<gene>
    <name evidence="1" type="ORF">SFRICE_000643</name>
</gene>
<proteinExistence type="predicted"/>
<sequence>MVSKHWSPLQKALIGEVKRYYPPVYGKALHKPTANPICNWKAIAVNLGSTTDRCRTEWSRIKNKYVKLYILIQSGRLKEHDNKSLYPCFIQKYLDGSLKFLDNYYSNVKDCHLPESVNKWGDSILDKIKQRNVASSERKLKKSKLITHDQVKEILLSRDLKTELNIEDEDIHNLQKTIQNLINYKLSELINGNPSALNDKLGENKKMTNSGTVVTIDSDSDENIEDTTENIHREFTTIDELTEENVEDATTTNKSIEVESPINKGNVWEGTIQNLINYKLCKVISDNSNSHDVSKNDINITNSHGTDITINSKSEENNKVMTENVSAIKNYADRKTNSILAKIVLNEVMLKDNTMEENIKDTDTYESDADADDDYEDNIPLHKLKNLKNLHSEVILKDDIKEEPIKDATDVTMEVESEKRKEKTINLHSEIVLPDDIKEEMIEEKTQATMNVSMEVESTINKDDVLEKNRILENKKKAKKLLHSLIVLNDGLKEENIIVNSINERMEDESTIDDSCKEYMVSETSNLFNNVMENTEELNDEKVKKFFEDLGDTMSLFLSSEKQEELKSRINEVIKLRFFINRMK</sequence>
<accession>A0A2H1WGF8</accession>